<evidence type="ECO:0000259" key="1">
    <source>
        <dbReference type="Pfam" id="PF13622"/>
    </source>
</evidence>
<name>A0A652YRT6_NOCGL</name>
<protein>
    <submittedName>
        <fullName evidence="3">Thioesterase superfamily protein</fullName>
    </submittedName>
</protein>
<dbReference type="InterPro" id="IPR042171">
    <property type="entry name" value="Acyl-CoA_hotdog"/>
</dbReference>
<dbReference type="Pfam" id="PF13622">
    <property type="entry name" value="4HBT_3"/>
    <property type="match status" value="1"/>
</dbReference>
<proteinExistence type="predicted"/>
<dbReference type="InterPro" id="IPR029069">
    <property type="entry name" value="HotDog_dom_sf"/>
</dbReference>
<feature type="domain" description="Acyl-CoA thioesterase-like C-terminal" evidence="2">
    <location>
        <begin position="132"/>
        <end position="245"/>
    </location>
</feature>
<feature type="domain" description="Acyl-CoA thioesterase-like N-terminal HotDog" evidence="1">
    <location>
        <begin position="27"/>
        <end position="100"/>
    </location>
</feature>
<sequence>MVSFFTKRGELLIAEQLAVSAWAPTQVGGHAVCGLLARQLETHCPTGFVPARLTVDLFKPVSTAPIEVRSEVVRQGTRITAADAFIVQDEQVRGRASVVFLTTGSEPAGRVWSPVLDLPMPPEGCVSPLGSPPLFKSSDREWTHDFAANQNGDRKNAWHSLPALVDGEPISPFQRAAVLGDTANLICHWGSEGAGYINADMTLTLSRLPLGYELGLRADNAVASEGISIGTATLYDRKGPLGTCVVTALSNARRQIDFAAFSPL</sequence>
<organism evidence="3">
    <name type="scientific">Nocardia globerula</name>
    <dbReference type="NCBI Taxonomy" id="1818"/>
    <lineage>
        <taxon>Bacteria</taxon>
        <taxon>Bacillati</taxon>
        <taxon>Actinomycetota</taxon>
        <taxon>Actinomycetes</taxon>
        <taxon>Mycobacteriales</taxon>
        <taxon>Nocardiaceae</taxon>
        <taxon>Nocardia</taxon>
    </lineage>
</organism>
<dbReference type="InterPro" id="IPR049449">
    <property type="entry name" value="TesB_ACOT8-like_N"/>
</dbReference>
<evidence type="ECO:0000259" key="2">
    <source>
        <dbReference type="Pfam" id="PF20789"/>
    </source>
</evidence>
<dbReference type="Gene3D" id="2.40.160.210">
    <property type="entry name" value="Acyl-CoA thioesterase, double hotdog domain"/>
    <property type="match status" value="1"/>
</dbReference>
<accession>A0A652YRT6</accession>
<comment type="caution">
    <text evidence="3">The sequence shown here is derived from an EMBL/GenBank/DDBJ whole genome shotgun (WGS) entry which is preliminary data.</text>
</comment>
<evidence type="ECO:0000313" key="3">
    <source>
        <dbReference type="EMBL" id="TYQ05222.1"/>
    </source>
</evidence>
<dbReference type="InterPro" id="IPR049450">
    <property type="entry name" value="ACOT8-like_C"/>
</dbReference>
<reference evidence="3" key="1">
    <citation type="submission" date="2019-07" db="EMBL/GenBank/DDBJ databases">
        <title>Genomic Encyclopedia of Type Strains, Phase IV (KMG-IV): sequencing the most valuable type-strain genomes for metagenomic binning, comparative biology and taxonomic classification.</title>
        <authorList>
            <person name="Goeker M."/>
        </authorList>
    </citation>
    <scope>NUCLEOTIDE SEQUENCE</scope>
    <source>
        <strain evidence="3">DSM 44596</strain>
    </source>
</reference>
<dbReference type="AlphaFoldDB" id="A0A652YRT6"/>
<dbReference type="EMBL" id="VNIQ01000003">
    <property type="protein sequence ID" value="TYQ05222.1"/>
    <property type="molecule type" value="Genomic_DNA"/>
</dbReference>
<dbReference type="SUPFAM" id="SSF54637">
    <property type="entry name" value="Thioesterase/thiol ester dehydrase-isomerase"/>
    <property type="match status" value="1"/>
</dbReference>
<gene>
    <name evidence="3" type="ORF">FNL38_103573</name>
</gene>
<dbReference type="Pfam" id="PF20789">
    <property type="entry name" value="4HBT_3C"/>
    <property type="match status" value="1"/>
</dbReference>